<dbReference type="AlphaFoldDB" id="R7V9L5"/>
<dbReference type="EMBL" id="KB295955">
    <property type="protein sequence ID" value="ELU12440.1"/>
    <property type="molecule type" value="Genomic_DNA"/>
</dbReference>
<accession>R7V9L5</accession>
<evidence type="ECO:0000313" key="2">
    <source>
        <dbReference type="EnsemblMetazoa" id="CapteP196452"/>
    </source>
</evidence>
<sequence>MSAAQSTWSSYRLNVKASDASHLLQGDLWPEGEHWYLPEGMDVNHIILMHIGNDKRSDYITYFFKEEELAGYNMLSHREVRPYHLTEYMERKRKPRYRNHMRYSKEDPSRLQTNLPIWVARNEEKLRAEKMTERMHSRDTRERYQIWIKKLERML</sequence>
<protein>
    <submittedName>
        <fullName evidence="1 2">Uncharacterized protein</fullName>
    </submittedName>
</protein>
<organism evidence="1">
    <name type="scientific">Capitella teleta</name>
    <name type="common">Polychaete worm</name>
    <dbReference type="NCBI Taxonomy" id="283909"/>
    <lineage>
        <taxon>Eukaryota</taxon>
        <taxon>Metazoa</taxon>
        <taxon>Spiralia</taxon>
        <taxon>Lophotrochozoa</taxon>
        <taxon>Annelida</taxon>
        <taxon>Polychaeta</taxon>
        <taxon>Sedentaria</taxon>
        <taxon>Scolecida</taxon>
        <taxon>Capitellidae</taxon>
        <taxon>Capitella</taxon>
    </lineage>
</organism>
<evidence type="ECO:0000313" key="3">
    <source>
        <dbReference type="Proteomes" id="UP000014760"/>
    </source>
</evidence>
<dbReference type="EMBL" id="AMQN01005400">
    <property type="status" value="NOT_ANNOTATED_CDS"/>
    <property type="molecule type" value="Genomic_DNA"/>
</dbReference>
<keyword evidence="3" id="KW-1185">Reference proteome</keyword>
<proteinExistence type="predicted"/>
<evidence type="ECO:0000313" key="1">
    <source>
        <dbReference type="EMBL" id="ELU12440.1"/>
    </source>
</evidence>
<reference evidence="3" key="1">
    <citation type="submission" date="2012-12" db="EMBL/GenBank/DDBJ databases">
        <authorList>
            <person name="Hellsten U."/>
            <person name="Grimwood J."/>
            <person name="Chapman J.A."/>
            <person name="Shapiro H."/>
            <person name="Aerts A."/>
            <person name="Otillar R.P."/>
            <person name="Terry A.Y."/>
            <person name="Boore J.L."/>
            <person name="Simakov O."/>
            <person name="Marletaz F."/>
            <person name="Cho S.-J."/>
            <person name="Edsinger-Gonzales E."/>
            <person name="Havlak P."/>
            <person name="Kuo D.-H."/>
            <person name="Larsson T."/>
            <person name="Lv J."/>
            <person name="Arendt D."/>
            <person name="Savage R."/>
            <person name="Osoegawa K."/>
            <person name="de Jong P."/>
            <person name="Lindberg D.R."/>
            <person name="Seaver E.C."/>
            <person name="Weisblat D.A."/>
            <person name="Putnam N.H."/>
            <person name="Grigoriev I.V."/>
            <person name="Rokhsar D.S."/>
        </authorList>
    </citation>
    <scope>NUCLEOTIDE SEQUENCE</scope>
    <source>
        <strain evidence="3">I ESC-2004</strain>
    </source>
</reference>
<dbReference type="EnsemblMetazoa" id="CapteT196452">
    <property type="protein sequence ID" value="CapteP196452"/>
    <property type="gene ID" value="CapteG196452"/>
</dbReference>
<gene>
    <name evidence="1" type="ORF">CAPTEDRAFT_196452</name>
</gene>
<dbReference type="HOGENOM" id="CLU_1697179_0_0_1"/>
<dbReference type="Proteomes" id="UP000014760">
    <property type="component" value="Unassembled WGS sequence"/>
</dbReference>
<reference evidence="1 3" key="2">
    <citation type="journal article" date="2013" name="Nature">
        <title>Insights into bilaterian evolution from three spiralian genomes.</title>
        <authorList>
            <person name="Simakov O."/>
            <person name="Marletaz F."/>
            <person name="Cho S.J."/>
            <person name="Edsinger-Gonzales E."/>
            <person name="Havlak P."/>
            <person name="Hellsten U."/>
            <person name="Kuo D.H."/>
            <person name="Larsson T."/>
            <person name="Lv J."/>
            <person name="Arendt D."/>
            <person name="Savage R."/>
            <person name="Osoegawa K."/>
            <person name="de Jong P."/>
            <person name="Grimwood J."/>
            <person name="Chapman J.A."/>
            <person name="Shapiro H."/>
            <person name="Aerts A."/>
            <person name="Otillar R.P."/>
            <person name="Terry A.Y."/>
            <person name="Boore J.L."/>
            <person name="Grigoriev I.V."/>
            <person name="Lindberg D.R."/>
            <person name="Seaver E.C."/>
            <person name="Weisblat D.A."/>
            <person name="Putnam N.H."/>
            <person name="Rokhsar D.S."/>
        </authorList>
    </citation>
    <scope>NUCLEOTIDE SEQUENCE</scope>
    <source>
        <strain evidence="1 3">I ESC-2004</strain>
    </source>
</reference>
<name>R7V9L5_CAPTE</name>
<reference evidence="2" key="3">
    <citation type="submission" date="2015-06" db="UniProtKB">
        <authorList>
            <consortium name="EnsemblMetazoa"/>
        </authorList>
    </citation>
    <scope>IDENTIFICATION</scope>
</reference>